<reference evidence="4" key="1">
    <citation type="submission" date="2020-08" db="EMBL/GenBank/DDBJ databases">
        <title>Plant Genome Project.</title>
        <authorList>
            <person name="Zhang R.-G."/>
        </authorList>
    </citation>
    <scope>NUCLEOTIDE SEQUENCE</scope>
    <source>
        <strain evidence="4">WSP0</strain>
        <tissue evidence="4">Leaf</tissue>
    </source>
</reference>
<evidence type="ECO:0000256" key="1">
    <source>
        <dbReference type="SAM" id="MobiDB-lite"/>
    </source>
</evidence>
<dbReference type="InterPro" id="IPR013103">
    <property type="entry name" value="RVT_2"/>
</dbReference>
<dbReference type="AlphaFoldDB" id="A0AAV6KRP2"/>
<dbReference type="PANTHER" id="PTHR11439">
    <property type="entry name" value="GAG-POL-RELATED RETROTRANSPOSON"/>
    <property type="match status" value="1"/>
</dbReference>
<comment type="caution">
    <text evidence="4">The sequence shown here is derived from an EMBL/GenBank/DDBJ whole genome shotgun (WGS) entry which is preliminary data.</text>
</comment>
<proteinExistence type="predicted"/>
<evidence type="ECO:0008006" key="6">
    <source>
        <dbReference type="Google" id="ProtNLM"/>
    </source>
</evidence>
<organism evidence="4 5">
    <name type="scientific">Rhododendron griersonianum</name>
    <dbReference type="NCBI Taxonomy" id="479676"/>
    <lineage>
        <taxon>Eukaryota</taxon>
        <taxon>Viridiplantae</taxon>
        <taxon>Streptophyta</taxon>
        <taxon>Embryophyta</taxon>
        <taxon>Tracheophyta</taxon>
        <taxon>Spermatophyta</taxon>
        <taxon>Magnoliopsida</taxon>
        <taxon>eudicotyledons</taxon>
        <taxon>Gunneridae</taxon>
        <taxon>Pentapetalae</taxon>
        <taxon>asterids</taxon>
        <taxon>Ericales</taxon>
        <taxon>Ericaceae</taxon>
        <taxon>Ericoideae</taxon>
        <taxon>Rhodoreae</taxon>
        <taxon>Rhododendron</taxon>
    </lineage>
</organism>
<dbReference type="SUPFAM" id="SSF53098">
    <property type="entry name" value="Ribonuclease H-like"/>
    <property type="match status" value="1"/>
</dbReference>
<dbReference type="InterPro" id="IPR057670">
    <property type="entry name" value="SH3_retrovirus"/>
</dbReference>
<evidence type="ECO:0000259" key="2">
    <source>
        <dbReference type="Pfam" id="PF07727"/>
    </source>
</evidence>
<evidence type="ECO:0000313" key="4">
    <source>
        <dbReference type="EMBL" id="KAG5555080.1"/>
    </source>
</evidence>
<dbReference type="InterPro" id="IPR043502">
    <property type="entry name" value="DNA/RNA_pol_sf"/>
</dbReference>
<feature type="domain" description="Reverse transcriptase Ty1/copia-type" evidence="2">
    <location>
        <begin position="223"/>
        <end position="465"/>
    </location>
</feature>
<feature type="compositionally biased region" description="Acidic residues" evidence="1">
    <location>
        <begin position="126"/>
        <end position="141"/>
    </location>
</feature>
<dbReference type="EMBL" id="JACTNZ010000004">
    <property type="protein sequence ID" value="KAG5555080.1"/>
    <property type="molecule type" value="Genomic_DNA"/>
</dbReference>
<dbReference type="Proteomes" id="UP000823749">
    <property type="component" value="Chromosome 4"/>
</dbReference>
<feature type="region of interest" description="Disordered" evidence="1">
    <location>
        <begin position="119"/>
        <end position="161"/>
    </location>
</feature>
<evidence type="ECO:0000313" key="5">
    <source>
        <dbReference type="Proteomes" id="UP000823749"/>
    </source>
</evidence>
<protein>
    <recommendedName>
        <fullName evidence="6">Gag-pol polyprotein</fullName>
    </recommendedName>
</protein>
<feature type="domain" description="Retroviral polymerase SH3-like" evidence="3">
    <location>
        <begin position="59"/>
        <end position="100"/>
    </location>
</feature>
<dbReference type="PANTHER" id="PTHR11439:SF486">
    <property type="entry name" value="RLK (RECEPTOR-LIKE KINASE) PROTEIN, PUTATIVE-RELATED"/>
    <property type="match status" value="1"/>
</dbReference>
<evidence type="ECO:0000259" key="3">
    <source>
        <dbReference type="Pfam" id="PF25597"/>
    </source>
</evidence>
<sequence length="534" mass="61764">MARVMLHAKKIARRFWAEAVHTACYIINRVYLRPGTRNTPYELWNGKKLNVKYFKTFGSKCYILRDREKLGKFGARSDEGIFLGYSTDRRTFRVYDNDTKSNEFYESVLEQDIADVQVSSQTNDLQDSEEQKEEEQEDDQQNCETHDEEKQLEPSARVKLNHPTSQVIGNVTDPMKTRRQMRDEVSYVCYVSLVEPKNIKEAFIDECWVNAMHEELHQFERKNVWELVPRPSDLNIIGTKWIFKNKSNELGVVVRNKARLVAQGYTQVEGIDFDETFAPVARLESIRIMLAVACFLGFKLFQMDVNSAFLNGIIKEEVYVLQPKGFEDPHKLEHVYRLNKALNGLKQAPRAWYERLTTFLLSNDFVRGSVDKTLFVQRKGKHLLVVQIYVDDIIFGSTSPTLVNEFSDFMQSEFEMSMMGELAYFLGLQVRQLEHGMFVSQTKYALNLVKKFGLESAKHSRTPMSTTTKLSKDLDGIFVDQTLYRSMIGSLLYLTASRPDIAFSVGVCARYQVTKESHLTAVNHVIKYPISYCK</sequence>
<dbReference type="Pfam" id="PF07727">
    <property type="entry name" value="RVT_2"/>
    <property type="match status" value="1"/>
</dbReference>
<accession>A0AAV6KRP2</accession>
<name>A0AAV6KRP2_9ERIC</name>
<dbReference type="Pfam" id="PF25597">
    <property type="entry name" value="SH3_retrovirus"/>
    <property type="match status" value="1"/>
</dbReference>
<dbReference type="SUPFAM" id="SSF56672">
    <property type="entry name" value="DNA/RNA polymerases"/>
    <property type="match status" value="1"/>
</dbReference>
<gene>
    <name evidence="4" type="ORF">RHGRI_012571</name>
</gene>
<dbReference type="InterPro" id="IPR012337">
    <property type="entry name" value="RNaseH-like_sf"/>
</dbReference>
<keyword evidence="5" id="KW-1185">Reference proteome</keyword>